<dbReference type="InterPro" id="IPR011701">
    <property type="entry name" value="MFS"/>
</dbReference>
<dbReference type="AlphaFoldDB" id="A0AAJ1TD79"/>
<evidence type="ECO:0000256" key="5">
    <source>
        <dbReference type="ARBA" id="ARBA00023136"/>
    </source>
</evidence>
<evidence type="ECO:0000259" key="7">
    <source>
        <dbReference type="PROSITE" id="PS50850"/>
    </source>
</evidence>
<dbReference type="Proteomes" id="UP001238450">
    <property type="component" value="Unassembled WGS sequence"/>
</dbReference>
<feature type="transmembrane region" description="Helical" evidence="6">
    <location>
        <begin position="428"/>
        <end position="450"/>
    </location>
</feature>
<evidence type="ECO:0000313" key="9">
    <source>
        <dbReference type="Proteomes" id="UP001238450"/>
    </source>
</evidence>
<feature type="transmembrane region" description="Helical" evidence="6">
    <location>
        <begin position="47"/>
        <end position="65"/>
    </location>
</feature>
<feature type="transmembrane region" description="Helical" evidence="6">
    <location>
        <begin position="327"/>
        <end position="344"/>
    </location>
</feature>
<evidence type="ECO:0000256" key="2">
    <source>
        <dbReference type="ARBA" id="ARBA00022448"/>
    </source>
</evidence>
<feature type="transmembrane region" description="Helical" evidence="6">
    <location>
        <begin position="388"/>
        <end position="408"/>
    </location>
</feature>
<dbReference type="EMBL" id="JAUSUV010000003">
    <property type="protein sequence ID" value="MDQ0416673.1"/>
    <property type="molecule type" value="Genomic_DNA"/>
</dbReference>
<dbReference type="InterPro" id="IPR020846">
    <property type="entry name" value="MFS_dom"/>
</dbReference>
<sequence length="459" mass="50754">MHTRINHHLLIITISMNVFASVMSTSMLTIAFRDVVHSFQISYETLQWRNILFFTTFAVGLVFFGKLANRIGVRRQLILGLGLFIGASLMSSVTRNWYMFLTFQALQGLADALIVPTLVILIRLCFPENKIGWAFGWFSGTSAAASLVGPAVGGIMLKHFPWSSLFFLLSGLAVVALLLSIIYIPRYISEGNQNKVPILGGIGLFVMVISIQMLFMQQIDIVIKIGSGIAVLLGLGTVIFVQMKKQGEVAILPTGVFHNRTFILACIRVFCLSVVNNAITLYAPSYLRDIHAIPTDQVGWIVMVDAIISLFLSGLAGRLADSRPRTALAVGILFSLVATLSFWFSDRFEYILLFSLIYLLLGIGWTLSMPSQNKITMMAVPSERTGEFMGFFQLVQFGTGAFAAGIFASLIKGTEPDKISLEGFQTMLLMSAVFQIVAMITIVMEGRFLLFFKRGRTNK</sequence>
<dbReference type="GO" id="GO:0005886">
    <property type="term" value="C:plasma membrane"/>
    <property type="evidence" value="ECO:0007669"/>
    <property type="project" value="UniProtKB-SubCell"/>
</dbReference>
<evidence type="ECO:0000313" key="8">
    <source>
        <dbReference type="EMBL" id="MDQ0416673.1"/>
    </source>
</evidence>
<dbReference type="PROSITE" id="PS50850">
    <property type="entry name" value="MFS"/>
    <property type="match status" value="1"/>
</dbReference>
<feature type="transmembrane region" description="Helical" evidence="6">
    <location>
        <begin position="9"/>
        <end position="32"/>
    </location>
</feature>
<feature type="transmembrane region" description="Helical" evidence="6">
    <location>
        <begin position="350"/>
        <end position="367"/>
    </location>
</feature>
<comment type="subcellular location">
    <subcellularLocation>
        <location evidence="1">Cell membrane</location>
        <topology evidence="1">Multi-pass membrane protein</topology>
    </subcellularLocation>
</comment>
<feature type="transmembrane region" description="Helical" evidence="6">
    <location>
        <begin position="104"/>
        <end position="126"/>
    </location>
</feature>
<dbReference type="Gene3D" id="1.20.1720.10">
    <property type="entry name" value="Multidrug resistance protein D"/>
    <property type="match status" value="1"/>
</dbReference>
<evidence type="ECO:0000256" key="1">
    <source>
        <dbReference type="ARBA" id="ARBA00004651"/>
    </source>
</evidence>
<keyword evidence="2" id="KW-0813">Transport</keyword>
<organism evidence="8 9">
    <name type="scientific">Croceifilum oryzae</name>
    <dbReference type="NCBI Taxonomy" id="1553429"/>
    <lineage>
        <taxon>Bacteria</taxon>
        <taxon>Bacillati</taxon>
        <taxon>Bacillota</taxon>
        <taxon>Bacilli</taxon>
        <taxon>Bacillales</taxon>
        <taxon>Thermoactinomycetaceae</taxon>
        <taxon>Croceifilum</taxon>
    </lineage>
</organism>
<keyword evidence="5 6" id="KW-0472">Membrane</keyword>
<dbReference type="Gene3D" id="1.20.1250.20">
    <property type="entry name" value="MFS general substrate transporter like domains"/>
    <property type="match status" value="1"/>
</dbReference>
<dbReference type="PRINTS" id="PR01036">
    <property type="entry name" value="TCRTETB"/>
</dbReference>
<dbReference type="SUPFAM" id="SSF103473">
    <property type="entry name" value="MFS general substrate transporter"/>
    <property type="match status" value="1"/>
</dbReference>
<dbReference type="PANTHER" id="PTHR42718:SF9">
    <property type="entry name" value="MAJOR FACILITATOR SUPERFAMILY MULTIDRUG TRANSPORTER MFSC"/>
    <property type="match status" value="1"/>
</dbReference>
<feature type="transmembrane region" description="Helical" evidence="6">
    <location>
        <begin position="77"/>
        <end position="98"/>
    </location>
</feature>
<keyword evidence="4 6" id="KW-1133">Transmembrane helix</keyword>
<dbReference type="RefSeq" id="WP_307251298.1">
    <property type="nucleotide sequence ID" value="NZ_JAUSUV010000003.1"/>
</dbReference>
<feature type="domain" description="Major facilitator superfamily (MFS) profile" evidence="7">
    <location>
        <begin position="10"/>
        <end position="456"/>
    </location>
</feature>
<keyword evidence="9" id="KW-1185">Reference proteome</keyword>
<gene>
    <name evidence="8" type="ORF">J2Z48_000840</name>
</gene>
<feature type="transmembrane region" description="Helical" evidence="6">
    <location>
        <begin position="221"/>
        <end position="241"/>
    </location>
</feature>
<accession>A0AAJ1TD79</accession>
<keyword evidence="3 6" id="KW-0812">Transmembrane</keyword>
<feature type="transmembrane region" description="Helical" evidence="6">
    <location>
        <begin position="196"/>
        <end position="215"/>
    </location>
</feature>
<comment type="caution">
    <text evidence="8">The sequence shown here is derived from an EMBL/GenBank/DDBJ whole genome shotgun (WGS) entry which is preliminary data.</text>
</comment>
<evidence type="ECO:0000256" key="3">
    <source>
        <dbReference type="ARBA" id="ARBA00022692"/>
    </source>
</evidence>
<name>A0AAJ1TD79_9BACL</name>
<dbReference type="Pfam" id="PF07690">
    <property type="entry name" value="MFS_1"/>
    <property type="match status" value="1"/>
</dbReference>
<feature type="transmembrane region" description="Helical" evidence="6">
    <location>
        <begin position="298"/>
        <end position="320"/>
    </location>
</feature>
<reference evidence="8 9" key="1">
    <citation type="submission" date="2023-07" db="EMBL/GenBank/DDBJ databases">
        <title>Genomic Encyclopedia of Type Strains, Phase IV (KMG-IV): sequencing the most valuable type-strain genomes for metagenomic binning, comparative biology and taxonomic classification.</title>
        <authorList>
            <person name="Goeker M."/>
        </authorList>
    </citation>
    <scope>NUCLEOTIDE SEQUENCE [LARGE SCALE GENOMIC DNA]</scope>
    <source>
        <strain evidence="8 9">DSM 46876</strain>
    </source>
</reference>
<feature type="transmembrane region" description="Helical" evidence="6">
    <location>
        <begin position="162"/>
        <end position="184"/>
    </location>
</feature>
<dbReference type="PANTHER" id="PTHR42718">
    <property type="entry name" value="MAJOR FACILITATOR SUPERFAMILY MULTIDRUG TRANSPORTER MFSC"/>
    <property type="match status" value="1"/>
</dbReference>
<dbReference type="GO" id="GO:0022857">
    <property type="term" value="F:transmembrane transporter activity"/>
    <property type="evidence" value="ECO:0007669"/>
    <property type="project" value="InterPro"/>
</dbReference>
<dbReference type="CDD" id="cd17321">
    <property type="entry name" value="MFS_MMR_MDR_like"/>
    <property type="match status" value="1"/>
</dbReference>
<evidence type="ECO:0000256" key="6">
    <source>
        <dbReference type="SAM" id="Phobius"/>
    </source>
</evidence>
<protein>
    <submittedName>
        <fullName evidence="8">MFS family permease</fullName>
    </submittedName>
</protein>
<feature type="transmembrane region" description="Helical" evidence="6">
    <location>
        <begin position="262"/>
        <end position="283"/>
    </location>
</feature>
<proteinExistence type="predicted"/>
<dbReference type="InterPro" id="IPR036259">
    <property type="entry name" value="MFS_trans_sf"/>
</dbReference>
<evidence type="ECO:0000256" key="4">
    <source>
        <dbReference type="ARBA" id="ARBA00022989"/>
    </source>
</evidence>
<feature type="transmembrane region" description="Helical" evidence="6">
    <location>
        <begin position="133"/>
        <end position="156"/>
    </location>
</feature>